<sequence length="107" mass="12126">MSASPLRKMDDAATLATKEYKKLRERGLCFALISRNLTPNACAIHCSIGANLQRFIPNINTLKMEMQRRETLTTKMLYMDLVRGAANAIIIIILKKLSPGDRQEFEK</sequence>
<evidence type="ECO:0000313" key="1">
    <source>
        <dbReference type="EnsemblMetazoa" id="CJA23411.1"/>
    </source>
</evidence>
<evidence type="ECO:0000313" key="2">
    <source>
        <dbReference type="Proteomes" id="UP000005237"/>
    </source>
</evidence>
<reference evidence="1" key="2">
    <citation type="submission" date="2022-06" db="UniProtKB">
        <authorList>
            <consortium name="EnsemblMetazoa"/>
        </authorList>
    </citation>
    <scope>IDENTIFICATION</scope>
    <source>
        <strain evidence="1">DF5081</strain>
    </source>
</reference>
<reference evidence="2" key="1">
    <citation type="submission" date="2010-08" db="EMBL/GenBank/DDBJ databases">
        <authorList>
            <consortium name="Caenorhabditis japonica Sequencing Consortium"/>
            <person name="Wilson R.K."/>
        </authorList>
    </citation>
    <scope>NUCLEOTIDE SEQUENCE [LARGE SCALE GENOMIC DNA]</scope>
    <source>
        <strain evidence="2">DF5081</strain>
    </source>
</reference>
<protein>
    <submittedName>
        <fullName evidence="1">Uncharacterized protein</fullName>
    </submittedName>
</protein>
<dbReference type="Proteomes" id="UP000005237">
    <property type="component" value="Unassembled WGS sequence"/>
</dbReference>
<keyword evidence="2" id="KW-1185">Reference proteome</keyword>
<name>A0A8R1I584_CAEJA</name>
<accession>A0A8R1I584</accession>
<organism evidence="1 2">
    <name type="scientific">Caenorhabditis japonica</name>
    <dbReference type="NCBI Taxonomy" id="281687"/>
    <lineage>
        <taxon>Eukaryota</taxon>
        <taxon>Metazoa</taxon>
        <taxon>Ecdysozoa</taxon>
        <taxon>Nematoda</taxon>
        <taxon>Chromadorea</taxon>
        <taxon>Rhabditida</taxon>
        <taxon>Rhabditina</taxon>
        <taxon>Rhabditomorpha</taxon>
        <taxon>Rhabditoidea</taxon>
        <taxon>Rhabditidae</taxon>
        <taxon>Peloderinae</taxon>
        <taxon>Caenorhabditis</taxon>
    </lineage>
</organism>
<dbReference type="EnsemblMetazoa" id="CJA23411.1">
    <property type="protein sequence ID" value="CJA23411.1"/>
    <property type="gene ID" value="WBGene00178983"/>
</dbReference>
<dbReference type="AlphaFoldDB" id="A0A8R1I584"/>
<proteinExistence type="predicted"/>